<dbReference type="InterPro" id="IPR013154">
    <property type="entry name" value="ADH-like_N"/>
</dbReference>
<dbReference type="Proteomes" id="UP000294543">
    <property type="component" value="Unassembled WGS sequence"/>
</dbReference>
<evidence type="ECO:0000259" key="3">
    <source>
        <dbReference type="Pfam" id="PF08240"/>
    </source>
</evidence>
<feature type="domain" description="Alcohol dehydrogenase-like N-terminal" evidence="3">
    <location>
        <begin position="31"/>
        <end position="111"/>
    </location>
</feature>
<dbReference type="PANTHER" id="PTHR44154">
    <property type="entry name" value="QUINONE OXIDOREDUCTASE"/>
    <property type="match status" value="1"/>
</dbReference>
<dbReference type="InterPro" id="IPR011032">
    <property type="entry name" value="GroES-like_sf"/>
</dbReference>
<proteinExistence type="predicted"/>
<feature type="compositionally biased region" description="Basic residues" evidence="2">
    <location>
        <begin position="113"/>
        <end position="131"/>
    </location>
</feature>
<dbReference type="EMBL" id="SMKP01000166">
    <property type="protein sequence ID" value="TDD13726.1"/>
    <property type="molecule type" value="Genomic_DNA"/>
</dbReference>
<evidence type="ECO:0000256" key="1">
    <source>
        <dbReference type="ARBA" id="ARBA00022857"/>
    </source>
</evidence>
<sequence length="150" mass="15739">MLEDVMRAVVVQQPGTVDALEPGEVPAPAPGSGEITIEVEYAGVGFVDTLFRAGAFDFPTPFIPGIEVTGRVREVGDGVTGFEAGQPVGALLNDFGRAPRAGGYAEVATAPRLHGRAHPRRRRPGPHRRRAGERGDRLAGAARPGAALRP</sequence>
<keyword evidence="1" id="KW-0521">NADP</keyword>
<dbReference type="SUPFAM" id="SSF50129">
    <property type="entry name" value="GroES-like"/>
    <property type="match status" value="1"/>
</dbReference>
<evidence type="ECO:0000313" key="4">
    <source>
        <dbReference type="EMBL" id="TDD13726.1"/>
    </source>
</evidence>
<organism evidence="4 5">
    <name type="scientific">Nonomuraea diastatica</name>
    <dbReference type="NCBI Taxonomy" id="1848329"/>
    <lineage>
        <taxon>Bacteria</taxon>
        <taxon>Bacillati</taxon>
        <taxon>Actinomycetota</taxon>
        <taxon>Actinomycetes</taxon>
        <taxon>Streptosporangiales</taxon>
        <taxon>Streptosporangiaceae</taxon>
        <taxon>Nonomuraea</taxon>
    </lineage>
</organism>
<keyword evidence="5" id="KW-1185">Reference proteome</keyword>
<dbReference type="AlphaFoldDB" id="A0A4V2YD22"/>
<feature type="compositionally biased region" description="Low complexity" evidence="2">
    <location>
        <begin position="138"/>
        <end position="150"/>
    </location>
</feature>
<evidence type="ECO:0000256" key="2">
    <source>
        <dbReference type="SAM" id="MobiDB-lite"/>
    </source>
</evidence>
<dbReference type="PANTHER" id="PTHR44154:SF1">
    <property type="entry name" value="QUINONE OXIDOREDUCTASE"/>
    <property type="match status" value="1"/>
</dbReference>
<dbReference type="OrthoDB" id="4512359at2"/>
<name>A0A4V2YD22_9ACTN</name>
<gene>
    <name evidence="4" type="ORF">E1294_39890</name>
</gene>
<accession>A0A4V2YD22</accession>
<evidence type="ECO:0000313" key="5">
    <source>
        <dbReference type="Proteomes" id="UP000294543"/>
    </source>
</evidence>
<feature type="region of interest" description="Disordered" evidence="2">
    <location>
        <begin position="107"/>
        <end position="150"/>
    </location>
</feature>
<dbReference type="InterPro" id="IPR051603">
    <property type="entry name" value="Zinc-ADH_QOR/CCCR"/>
</dbReference>
<reference evidence="4 5" key="1">
    <citation type="submission" date="2019-03" db="EMBL/GenBank/DDBJ databases">
        <title>Draft genome sequences of novel Actinobacteria.</title>
        <authorList>
            <person name="Sahin N."/>
            <person name="Ay H."/>
            <person name="Saygin H."/>
        </authorList>
    </citation>
    <scope>NUCLEOTIDE SEQUENCE [LARGE SCALE GENOMIC DNA]</scope>
    <source>
        <strain evidence="4 5">KC712</strain>
    </source>
</reference>
<dbReference type="Pfam" id="PF08240">
    <property type="entry name" value="ADH_N"/>
    <property type="match status" value="1"/>
</dbReference>
<dbReference type="Gene3D" id="3.90.180.10">
    <property type="entry name" value="Medium-chain alcohol dehydrogenases, catalytic domain"/>
    <property type="match status" value="1"/>
</dbReference>
<protein>
    <recommendedName>
        <fullName evidence="3">Alcohol dehydrogenase-like N-terminal domain-containing protein</fullName>
    </recommendedName>
</protein>
<comment type="caution">
    <text evidence="4">The sequence shown here is derived from an EMBL/GenBank/DDBJ whole genome shotgun (WGS) entry which is preliminary data.</text>
</comment>